<name>A0A9J6R9Y1_9BACI</name>
<keyword evidence="1" id="KW-0028">Amino-acid biosynthesis</keyword>
<evidence type="ECO:0000313" key="5">
    <source>
        <dbReference type="Proteomes" id="UP001084197"/>
    </source>
</evidence>
<accession>A0A9J6R9Y1</accession>
<comment type="caution">
    <text evidence="4">The sequence shown here is derived from an EMBL/GenBank/DDBJ whole genome shotgun (WGS) entry which is preliminary data.</text>
</comment>
<dbReference type="PANTHER" id="PTHR33563">
    <property type="match status" value="1"/>
</dbReference>
<dbReference type="InterPro" id="IPR056179">
    <property type="entry name" value="DHQS_C"/>
</dbReference>
<evidence type="ECO:0000259" key="3">
    <source>
        <dbReference type="Pfam" id="PF26558"/>
    </source>
</evidence>
<dbReference type="EMBL" id="JAPRAT010000006">
    <property type="protein sequence ID" value="MCZ0702490.1"/>
    <property type="molecule type" value="Genomic_DNA"/>
</dbReference>
<dbReference type="GO" id="GO:0008652">
    <property type="term" value="P:amino acid biosynthetic process"/>
    <property type="evidence" value="ECO:0007669"/>
    <property type="project" value="UniProtKB-KW"/>
</dbReference>
<protein>
    <submittedName>
        <fullName evidence="4">3-dehydroquinate synthase</fullName>
    </submittedName>
</protein>
<reference evidence="4" key="1">
    <citation type="submission" date="2022-11" db="EMBL/GenBank/DDBJ databases">
        <title>WGS of Natronobacillus azotifigens 24KS-1, an anaerobic diazotrophic haloalkaliphile from soda-rich habitats.</title>
        <authorList>
            <person name="Sorokin D.Y."/>
            <person name="Merkel A.Y."/>
        </authorList>
    </citation>
    <scope>NUCLEOTIDE SEQUENCE</scope>
    <source>
        <strain evidence="4">24KS-1</strain>
    </source>
</reference>
<dbReference type="RefSeq" id="WP_268779259.1">
    <property type="nucleotide sequence ID" value="NZ_JAPRAT010000006.1"/>
</dbReference>
<evidence type="ECO:0000256" key="2">
    <source>
        <dbReference type="ARBA" id="ARBA00023141"/>
    </source>
</evidence>
<dbReference type="PANTHER" id="PTHR33563:SF1">
    <property type="entry name" value="3-DEHYDROQUINATE SYNTHASE"/>
    <property type="match status" value="1"/>
</dbReference>
<sequence length="182" mass="20461">MEELVAAEVISVNQIGEGTRVCIDVIDQLDPLEGMLIGNTGHGYLLVLSENRSTETYPPRPFRINGGAFHHYLYLGEERTTYLAEAKPGLEVPLWCKGKVRKVSVGRVKMEKRPFLRVVCRVENDDQEISATVQEADSVHVMTVDQAAKPVLELKAGDRILCYPDEPGRHLGKKIEEEIKEY</sequence>
<dbReference type="GO" id="GO:0009073">
    <property type="term" value="P:aromatic amino acid family biosynthetic process"/>
    <property type="evidence" value="ECO:0007669"/>
    <property type="project" value="UniProtKB-KW"/>
</dbReference>
<dbReference type="GO" id="GO:0016491">
    <property type="term" value="F:oxidoreductase activity"/>
    <property type="evidence" value="ECO:0007669"/>
    <property type="project" value="InterPro"/>
</dbReference>
<gene>
    <name evidence="4" type="ORF">OWO01_04615</name>
</gene>
<proteinExistence type="predicted"/>
<evidence type="ECO:0000256" key="1">
    <source>
        <dbReference type="ARBA" id="ARBA00022605"/>
    </source>
</evidence>
<dbReference type="Proteomes" id="UP001084197">
    <property type="component" value="Unassembled WGS sequence"/>
</dbReference>
<organism evidence="4 5">
    <name type="scientific">Natronobacillus azotifigens</name>
    <dbReference type="NCBI Taxonomy" id="472978"/>
    <lineage>
        <taxon>Bacteria</taxon>
        <taxon>Bacillati</taxon>
        <taxon>Bacillota</taxon>
        <taxon>Bacilli</taxon>
        <taxon>Bacillales</taxon>
        <taxon>Bacillaceae</taxon>
        <taxon>Natronobacillus</taxon>
    </lineage>
</organism>
<dbReference type="GO" id="GO:0003856">
    <property type="term" value="F:3-dehydroquinate synthase activity"/>
    <property type="evidence" value="ECO:0007669"/>
    <property type="project" value="InterPro"/>
</dbReference>
<dbReference type="AlphaFoldDB" id="A0A9J6R9Y1"/>
<keyword evidence="5" id="KW-1185">Reference proteome</keyword>
<evidence type="ECO:0000313" key="4">
    <source>
        <dbReference type="EMBL" id="MCZ0702490.1"/>
    </source>
</evidence>
<feature type="domain" description="3-dehydroquinate synthase C-terminal" evidence="3">
    <location>
        <begin position="7"/>
        <end position="181"/>
    </location>
</feature>
<keyword evidence="2" id="KW-0057">Aromatic amino acid biosynthesis</keyword>
<dbReference type="Pfam" id="PF26558">
    <property type="entry name" value="DHQS_2nd"/>
    <property type="match status" value="1"/>
</dbReference>
<dbReference type="InterPro" id="IPR002812">
    <property type="entry name" value="DHQS"/>
</dbReference>